<evidence type="ECO:0000313" key="2">
    <source>
        <dbReference type="Proteomes" id="UP000595618"/>
    </source>
</evidence>
<dbReference type="EMBL" id="CP066690">
    <property type="protein sequence ID" value="QQG45635.1"/>
    <property type="molecule type" value="Genomic_DNA"/>
</dbReference>
<accession>A0A7T5RK63</accession>
<dbReference type="AlphaFoldDB" id="A0A7T5RK63"/>
<gene>
    <name evidence="1" type="ORF">HYW89_01810</name>
</gene>
<dbReference type="Proteomes" id="UP000595618">
    <property type="component" value="Chromosome"/>
</dbReference>
<organism evidence="1 2">
    <name type="scientific">Candidatus Sungiibacteriota bacterium</name>
    <dbReference type="NCBI Taxonomy" id="2750080"/>
    <lineage>
        <taxon>Bacteria</taxon>
        <taxon>Candidatus Sungiibacteriota</taxon>
    </lineage>
</organism>
<proteinExistence type="predicted"/>
<evidence type="ECO:0000313" key="1">
    <source>
        <dbReference type="EMBL" id="QQG45635.1"/>
    </source>
</evidence>
<reference evidence="1 2" key="1">
    <citation type="submission" date="2020-07" db="EMBL/GenBank/DDBJ databases">
        <title>Huge and variable diversity of episymbiotic CPR bacteria and DPANN archaea in groundwater ecosystems.</title>
        <authorList>
            <person name="He C.Y."/>
            <person name="Keren R."/>
            <person name="Whittaker M."/>
            <person name="Farag I.F."/>
            <person name="Doudna J."/>
            <person name="Cate J.H.D."/>
            <person name="Banfield J.F."/>
        </authorList>
    </citation>
    <scope>NUCLEOTIDE SEQUENCE [LARGE SCALE GENOMIC DNA]</scope>
    <source>
        <strain evidence="1">NC_groundwater_541_Ag_S-0.1um_46_50</strain>
    </source>
</reference>
<name>A0A7T5RK63_9BACT</name>
<protein>
    <submittedName>
        <fullName evidence="1">Uncharacterized protein</fullName>
    </submittedName>
</protein>
<sequence length="152" mass="17455">MRILKTRFRVQDIQRLKERGIVHNCHLRGTPFDEAWNAAYNDMVDINVWFPKDKVPVWMNVRVDMQDGVPWLVNVVFKIPAAIRDIEGLANELAGQFSLSKYRVSISAYHANPDLQSFGSFGRVLQINSSNENPKKLLSFLRALEKKLQAVS</sequence>